<feature type="region of interest" description="Disordered" evidence="2">
    <location>
        <begin position="439"/>
        <end position="465"/>
    </location>
</feature>
<sequence>MWDAPRSRRLLAVVSRRLQGRSLLEAVYWSVAAAYGVYGLALLTRRLTGLIPDWFGWQTFALVPVVAGLAAWVVHRRPALQEAARAVDRTAGVKDLYLTLSLLDRSAGEYQPLVVQAAEDVADRIDPRQVVSFSWRRRYGHLAWLPVAIACALVWLPQGDPFGKVASASLATQRKERLAETRKQTRLRLAEVKKDLEEQATDNPVDESIEQLKLTLNQFQPSRKSDNLRVLSENQKLLGEQWRKLAGEKLKNALKSSEQARQGLGADDEDKLRKWTRELQAGSADSLRQELAEQKELLQRLAKTGDPVEKQQLQKELRDRLKDVEQLARQHLDAQPLAASLQRALKQLELTNLQELSQEALDAAMDSLELSEMELEQLVQSAEDLRQLEEALKTLQLAKRLNEHEKLDGKQCRNCKTMAEYQALYKKLLAECQAQGLAENEEGQRKRGQGLKGRGIGEGGIAPEDDSVQTEFRSELAQSAVQAGKTILSLKSRGLGEKGQALQDYRHLLQQVRQGVGEAILQEQVPPGYHEGIKTYFDSLESMSPPK</sequence>
<keyword evidence="3" id="KW-0472">Membrane</keyword>
<keyword evidence="3" id="KW-1133">Transmembrane helix</keyword>
<keyword evidence="3" id="KW-0812">Transmembrane</keyword>
<gene>
    <name evidence="4" type="ORF">ENS64_14555</name>
</gene>
<comment type="caution">
    <text evidence="4">The sequence shown here is derived from an EMBL/GenBank/DDBJ whole genome shotgun (WGS) entry which is preliminary data.</text>
</comment>
<feature type="compositionally biased region" description="Gly residues" evidence="2">
    <location>
        <begin position="450"/>
        <end position="460"/>
    </location>
</feature>
<protein>
    <submittedName>
        <fullName evidence="4">Uncharacterized protein</fullName>
    </submittedName>
</protein>
<evidence type="ECO:0000256" key="3">
    <source>
        <dbReference type="SAM" id="Phobius"/>
    </source>
</evidence>
<feature type="coiled-coil region" evidence="1">
    <location>
        <begin position="175"/>
        <end position="202"/>
    </location>
</feature>
<accession>A0A7C4QQS9</accession>
<evidence type="ECO:0000256" key="2">
    <source>
        <dbReference type="SAM" id="MobiDB-lite"/>
    </source>
</evidence>
<reference evidence="4" key="1">
    <citation type="journal article" date="2020" name="mSystems">
        <title>Genome- and Community-Level Interaction Insights into Carbon Utilization and Element Cycling Functions of Hydrothermarchaeota in Hydrothermal Sediment.</title>
        <authorList>
            <person name="Zhou Z."/>
            <person name="Liu Y."/>
            <person name="Xu W."/>
            <person name="Pan J."/>
            <person name="Luo Z.H."/>
            <person name="Li M."/>
        </authorList>
    </citation>
    <scope>NUCLEOTIDE SEQUENCE [LARGE SCALE GENOMIC DNA]</scope>
    <source>
        <strain evidence="4">SpSt-508</strain>
    </source>
</reference>
<feature type="transmembrane region" description="Helical" evidence="3">
    <location>
        <begin position="55"/>
        <end position="75"/>
    </location>
</feature>
<feature type="coiled-coil region" evidence="1">
    <location>
        <begin position="284"/>
        <end position="334"/>
    </location>
</feature>
<dbReference type="AlphaFoldDB" id="A0A7C4QQS9"/>
<dbReference type="EMBL" id="DSVQ01000016">
    <property type="protein sequence ID" value="HGT40464.1"/>
    <property type="molecule type" value="Genomic_DNA"/>
</dbReference>
<evidence type="ECO:0000256" key="1">
    <source>
        <dbReference type="SAM" id="Coils"/>
    </source>
</evidence>
<proteinExistence type="predicted"/>
<keyword evidence="1" id="KW-0175">Coiled coil</keyword>
<evidence type="ECO:0000313" key="4">
    <source>
        <dbReference type="EMBL" id="HGT40464.1"/>
    </source>
</evidence>
<organism evidence="4">
    <name type="scientific">Schlesneria paludicola</name>
    <dbReference type="NCBI Taxonomy" id="360056"/>
    <lineage>
        <taxon>Bacteria</taxon>
        <taxon>Pseudomonadati</taxon>
        <taxon>Planctomycetota</taxon>
        <taxon>Planctomycetia</taxon>
        <taxon>Planctomycetales</taxon>
        <taxon>Planctomycetaceae</taxon>
        <taxon>Schlesneria</taxon>
    </lineage>
</organism>
<name>A0A7C4QQS9_9PLAN</name>
<feature type="coiled-coil region" evidence="1">
    <location>
        <begin position="361"/>
        <end position="405"/>
    </location>
</feature>
<feature type="transmembrane region" description="Helical" evidence="3">
    <location>
        <begin position="139"/>
        <end position="156"/>
    </location>
</feature>
<feature type="transmembrane region" description="Helical" evidence="3">
    <location>
        <begin position="26"/>
        <end position="43"/>
    </location>
</feature>